<dbReference type="AlphaFoldDB" id="A0A0K1EES4"/>
<keyword evidence="1" id="KW-0732">Signal</keyword>
<feature type="chain" id="PRO_5005459325" description="Bacterial virulence factor lipase N-terminal domain-containing protein" evidence="1">
    <location>
        <begin position="25"/>
        <end position="670"/>
    </location>
</feature>
<dbReference type="Proteomes" id="UP000067626">
    <property type="component" value="Chromosome"/>
</dbReference>
<evidence type="ECO:0008006" key="4">
    <source>
        <dbReference type="Google" id="ProtNLM"/>
    </source>
</evidence>
<proteinExistence type="predicted"/>
<evidence type="ECO:0000313" key="3">
    <source>
        <dbReference type="Proteomes" id="UP000067626"/>
    </source>
</evidence>
<sequence length="670" mass="71357">MRRLCVVTLVAASAALTGCVSAEADTTAHALWTATESLQALGGERFFDAPWPSDLRLQDGSPYIDGYYNPHDQPLLREYIGAMRGALRGFSPASAGYLRFDAPIDPATLPTDPIAAQAATSSVQLLDVDPASPEHGQRRAISLHWREARGVYWLPNTLAFMPAFGAPLRPHTRYALVVTDDVRAADGGLVGASDELRQALGVDPPSAALRPVNEALAPSIDAIEQSGIPRDRIAHLTVFTTDDPTAEMFALRDHLVANVPAPRLRPSSWNLATETDTFVEYIGQYGPSPNYQFGRSPFTSFGDGGAFRFEDGVPQVEGLYDLRFSLTVPSDANCPMPSEGYPIVLYAHGTGGNYKSFIRDGTAASLAAQCLATMGVDQIFHGTRWGAPKNPGDTAFLFFNFMNVTAARANPRQSALDEVQRARLFSETRATVPASVSVNGKEIHFDPARVLFFGHSQGGLNGPLLLAADDAVRGAVLSGSSAQMAITLLEKTEPTPSVAGAVKTLFLGLSGEDGAELNEFHPAISLAQSIVDVVDPIHYAPAIVLEPRPGFAPKSIYMTEGVNPDGVGDSYAPPRGIEVHAIAMGLPLQSPGQRLPPDGRWVGPAPVTIPDGGLSGNLANTTASGVLAQWPVPEGSDGHFVIFRVPEARRQAAGFLRHLADEPVGRIPLP</sequence>
<reference evidence="2 3" key="1">
    <citation type="submission" date="2015-07" db="EMBL/GenBank/DDBJ databases">
        <title>Genome analysis of myxobacterium Chondromyces crocatus Cm c5 reveals a high potential for natural compound synthesis and the genetic basis for the loss of fruiting body formation.</title>
        <authorList>
            <person name="Zaburannyi N."/>
            <person name="Bunk B."/>
            <person name="Maier J."/>
            <person name="Overmann J."/>
            <person name="Mueller R."/>
        </authorList>
    </citation>
    <scope>NUCLEOTIDE SEQUENCE [LARGE SCALE GENOMIC DNA]</scope>
    <source>
        <strain evidence="2 3">Cm c5</strain>
    </source>
</reference>
<organism evidence="2 3">
    <name type="scientific">Chondromyces crocatus</name>
    <dbReference type="NCBI Taxonomy" id="52"/>
    <lineage>
        <taxon>Bacteria</taxon>
        <taxon>Pseudomonadati</taxon>
        <taxon>Myxococcota</taxon>
        <taxon>Polyangia</taxon>
        <taxon>Polyangiales</taxon>
        <taxon>Polyangiaceae</taxon>
        <taxon>Chondromyces</taxon>
    </lineage>
</organism>
<dbReference type="RefSeq" id="WP_156338665.1">
    <property type="nucleotide sequence ID" value="NZ_CP012159.1"/>
</dbReference>
<dbReference type="STRING" id="52.CMC5_035060"/>
<feature type="signal peptide" evidence="1">
    <location>
        <begin position="1"/>
        <end position="24"/>
    </location>
</feature>
<dbReference type="KEGG" id="ccro:CMC5_035060"/>
<gene>
    <name evidence="2" type="ORF">CMC5_035060</name>
</gene>
<evidence type="ECO:0000313" key="2">
    <source>
        <dbReference type="EMBL" id="AKT39359.1"/>
    </source>
</evidence>
<name>A0A0K1EES4_CHOCO</name>
<dbReference type="PROSITE" id="PS51257">
    <property type="entry name" value="PROKAR_LIPOPROTEIN"/>
    <property type="match status" value="1"/>
</dbReference>
<protein>
    <recommendedName>
        <fullName evidence="4">Bacterial virulence factor lipase N-terminal domain-containing protein</fullName>
    </recommendedName>
</protein>
<accession>A0A0K1EES4</accession>
<keyword evidence="3" id="KW-1185">Reference proteome</keyword>
<dbReference type="Gene3D" id="3.40.50.1820">
    <property type="entry name" value="alpha/beta hydrolase"/>
    <property type="match status" value="1"/>
</dbReference>
<dbReference type="InterPro" id="IPR029058">
    <property type="entry name" value="AB_hydrolase_fold"/>
</dbReference>
<dbReference type="EMBL" id="CP012159">
    <property type="protein sequence ID" value="AKT39359.1"/>
    <property type="molecule type" value="Genomic_DNA"/>
</dbReference>
<dbReference type="OrthoDB" id="581066at2"/>
<evidence type="ECO:0000256" key="1">
    <source>
        <dbReference type="SAM" id="SignalP"/>
    </source>
</evidence>
<dbReference type="SUPFAM" id="SSF53474">
    <property type="entry name" value="alpha/beta-Hydrolases"/>
    <property type="match status" value="1"/>
</dbReference>